<organism evidence="3 4">
    <name type="scientific">Enhygromyxa salina</name>
    <dbReference type="NCBI Taxonomy" id="215803"/>
    <lineage>
        <taxon>Bacteria</taxon>
        <taxon>Pseudomonadati</taxon>
        <taxon>Myxococcota</taxon>
        <taxon>Polyangia</taxon>
        <taxon>Nannocystales</taxon>
        <taxon>Nannocystaceae</taxon>
        <taxon>Enhygromyxa</taxon>
    </lineage>
</organism>
<keyword evidence="2" id="KW-0732">Signal</keyword>
<accession>A0A2S9XHP0</accession>
<evidence type="ECO:0000256" key="2">
    <source>
        <dbReference type="SAM" id="SignalP"/>
    </source>
</evidence>
<dbReference type="Proteomes" id="UP000237968">
    <property type="component" value="Unassembled WGS sequence"/>
</dbReference>
<name>A0A2S9XHP0_9BACT</name>
<keyword evidence="4" id="KW-1185">Reference proteome</keyword>
<feature type="chain" id="PRO_5015591149" description="Outer membrane lipoprotein" evidence="2">
    <location>
        <begin position="19"/>
        <end position="301"/>
    </location>
</feature>
<feature type="signal peptide" evidence="2">
    <location>
        <begin position="1"/>
        <end position="18"/>
    </location>
</feature>
<dbReference type="PROSITE" id="PS51257">
    <property type="entry name" value="PROKAR_LIPOPROTEIN"/>
    <property type="match status" value="1"/>
</dbReference>
<dbReference type="AlphaFoldDB" id="A0A2S9XHP0"/>
<evidence type="ECO:0000313" key="4">
    <source>
        <dbReference type="Proteomes" id="UP000237968"/>
    </source>
</evidence>
<feature type="region of interest" description="Disordered" evidence="1">
    <location>
        <begin position="22"/>
        <end position="76"/>
    </location>
</feature>
<comment type="caution">
    <text evidence="3">The sequence shown here is derived from an EMBL/GenBank/DDBJ whole genome shotgun (WGS) entry which is preliminary data.</text>
</comment>
<proteinExistence type="predicted"/>
<gene>
    <name evidence="3" type="ORF">ENSA5_51300</name>
</gene>
<evidence type="ECO:0008006" key="5">
    <source>
        <dbReference type="Google" id="ProtNLM"/>
    </source>
</evidence>
<evidence type="ECO:0000256" key="1">
    <source>
        <dbReference type="SAM" id="MobiDB-lite"/>
    </source>
</evidence>
<dbReference type="RefSeq" id="WP_181198149.1">
    <property type="nucleotide sequence ID" value="NZ_PVNK01000221.1"/>
</dbReference>
<evidence type="ECO:0000313" key="3">
    <source>
        <dbReference type="EMBL" id="PRP92181.1"/>
    </source>
</evidence>
<sequence>MHRLVNFGLLLLPALALTAGCAKDSDSASPPESALGTSFGAKHKQHRSREGRRPAPAVASEAEAAPAPRGEGAWDGADFEADDAIAAEDSRPGLGTAYGESRRSSVETVGFRRADPSTPDVVFSVRYDDVGGVRAAARIKRTRAFSDDAVQSHAGLSFALLDSRGDVLPAASVGSELWAVGEPDGRYSLAVANDTGSAFEVVASVDGLDIIDGRPASFSNRGYIIDPFSSVVIDGWRTSEDTVAAFRFSSIEDSYAERMGEGRNVGVIGAAFFREAPRAWEEWRAPEETWRRDRADPFPGR</sequence>
<dbReference type="EMBL" id="PVNK01000221">
    <property type="protein sequence ID" value="PRP92181.1"/>
    <property type="molecule type" value="Genomic_DNA"/>
</dbReference>
<reference evidence="3 4" key="1">
    <citation type="submission" date="2018-03" db="EMBL/GenBank/DDBJ databases">
        <title>Draft Genome Sequences of the Obligatory Marine Myxobacteria Enhygromyxa salina SWB005.</title>
        <authorList>
            <person name="Poehlein A."/>
            <person name="Moghaddam J.A."/>
            <person name="Harms H."/>
            <person name="Alanjari M."/>
            <person name="Koenig G.M."/>
            <person name="Daniel R."/>
            <person name="Schaeberle T.F."/>
        </authorList>
    </citation>
    <scope>NUCLEOTIDE SEQUENCE [LARGE SCALE GENOMIC DNA]</scope>
    <source>
        <strain evidence="3 4">SWB005</strain>
    </source>
</reference>
<feature type="compositionally biased region" description="Basic residues" evidence="1">
    <location>
        <begin position="41"/>
        <end position="50"/>
    </location>
</feature>
<feature type="compositionally biased region" description="Low complexity" evidence="1">
    <location>
        <begin position="54"/>
        <end position="71"/>
    </location>
</feature>
<protein>
    <recommendedName>
        <fullName evidence="5">Outer membrane lipoprotein</fullName>
    </recommendedName>
</protein>